<dbReference type="SUPFAM" id="SSF49503">
    <property type="entry name" value="Cupredoxins"/>
    <property type="match status" value="2"/>
</dbReference>
<name>A0A4V1IW25_9FUNG</name>
<dbReference type="EMBL" id="KZ992832">
    <property type="protein sequence ID" value="RKP06708.1"/>
    <property type="molecule type" value="Genomic_DNA"/>
</dbReference>
<reference evidence="7" key="2">
    <citation type="submission" date="2018-07" db="EMBL/GenBank/DDBJ databases">
        <title>Leveraging single-cell genomics to expand the Fungal Tree of Life.</title>
        <authorList>
            <consortium name="DOE Joint Genome Institute"/>
            <person name="Ahrendt S.R."/>
            <person name="Quandt C.A."/>
            <person name="Ciobanu D."/>
            <person name="Clum A."/>
            <person name="Salamov A."/>
            <person name="Andreopoulos B."/>
            <person name="Cheng J.-F."/>
            <person name="Woyke T."/>
            <person name="Pelin A."/>
            <person name="Henrissat B."/>
            <person name="Reynolds N."/>
            <person name="Benny G.L."/>
            <person name="Smith M.E."/>
            <person name="James T.Y."/>
            <person name="Grigoriev I.V."/>
        </authorList>
    </citation>
    <scope>NUCLEOTIDE SEQUENCE</scope>
    <source>
        <strain evidence="7">RSA 1356</strain>
    </source>
</reference>
<keyword evidence="3" id="KW-0560">Oxidoreductase</keyword>
<evidence type="ECO:0000313" key="8">
    <source>
        <dbReference type="EMBL" id="RKP06708.1"/>
    </source>
</evidence>
<keyword evidence="9" id="KW-1185">Reference proteome</keyword>
<dbReference type="PANTHER" id="PTHR11709:SF394">
    <property type="entry name" value="FI03373P-RELATED"/>
    <property type="match status" value="1"/>
</dbReference>
<dbReference type="PROSITE" id="PS00080">
    <property type="entry name" value="MULTICOPPER_OXIDASE2"/>
    <property type="match status" value="1"/>
</dbReference>
<keyword evidence="4" id="KW-0186">Copper</keyword>
<dbReference type="PANTHER" id="PTHR11709">
    <property type="entry name" value="MULTI-COPPER OXIDASE"/>
    <property type="match status" value="1"/>
</dbReference>
<evidence type="ECO:0000313" key="9">
    <source>
        <dbReference type="Proteomes" id="UP000271241"/>
    </source>
</evidence>
<gene>
    <name evidence="8" type="ORF">THASP1DRAFT_4395</name>
    <name evidence="7" type="ORF">THASP1DRAFT_6234</name>
</gene>
<dbReference type="InterPro" id="IPR008972">
    <property type="entry name" value="Cupredoxin"/>
</dbReference>
<feature type="domain" description="Plastocyanin-like" evidence="5">
    <location>
        <begin position="270"/>
        <end position="359"/>
    </location>
</feature>
<sequence length="359" mass="40130">TIRNYYIAAEESVWDYAPSDQDRILGVRLEDSERARGIMVNGPGRVGHQYRKALYHGYTDISFSKRLPQPTWQGFLGPTIRAEVGDVIRVWFWNRATRPYSIHPHGVLYELDSEGAWYAGSGRGGRVEPGARFVYTWEVPERAGPASRDRGSVLWIYHSHVDPQSDLYAGLIGSIIVYRRGLLPGDGPSVGLYATQNTPAKRAPTGLSSTEFDREYIVLMTVTDENLSPYAASNIKEFAHNQTNVPIPGRAPAAPEYNLNDPGFMESNMVHNINGRVYGNLDGLETRVGERVRWYLAAVGSQMDLHTAHFHGATVVEHGARKDVIDLLPSSFHTVDMRPDVPGKWLFHCHVDDHMASGM</sequence>
<feature type="non-terminal residue" evidence="7">
    <location>
        <position position="1"/>
    </location>
</feature>
<feature type="non-terminal residue" evidence="7">
    <location>
        <position position="359"/>
    </location>
</feature>
<feature type="domain" description="Plastocyanin-like" evidence="6">
    <location>
        <begin position="74"/>
        <end position="180"/>
    </location>
</feature>
<dbReference type="GO" id="GO:0016491">
    <property type="term" value="F:oxidoreductase activity"/>
    <property type="evidence" value="ECO:0007669"/>
    <property type="project" value="UniProtKB-KW"/>
</dbReference>
<dbReference type="Gene3D" id="2.60.40.420">
    <property type="entry name" value="Cupredoxins - blue copper proteins"/>
    <property type="match status" value="1"/>
</dbReference>
<dbReference type="Pfam" id="PF07732">
    <property type="entry name" value="Cu-oxidase_3"/>
    <property type="match status" value="1"/>
</dbReference>
<evidence type="ECO:0000256" key="4">
    <source>
        <dbReference type="ARBA" id="ARBA00023008"/>
    </source>
</evidence>
<proteinExistence type="inferred from homology"/>
<dbReference type="OrthoDB" id="2121828at2759"/>
<reference evidence="9" key="1">
    <citation type="journal article" date="2018" name="Nat. Microbiol.">
        <title>Leveraging single-cell genomics to expand the fungal tree of life.</title>
        <authorList>
            <person name="Ahrendt S.R."/>
            <person name="Quandt C.A."/>
            <person name="Ciobanu D."/>
            <person name="Clum A."/>
            <person name="Salamov A."/>
            <person name="Andreopoulos B."/>
            <person name="Cheng J.F."/>
            <person name="Woyke T."/>
            <person name="Pelin A."/>
            <person name="Henrissat B."/>
            <person name="Reynolds N.K."/>
            <person name="Benny G.L."/>
            <person name="Smith M.E."/>
            <person name="James T.Y."/>
            <person name="Grigoriev I.V."/>
        </authorList>
    </citation>
    <scope>NUCLEOTIDE SEQUENCE [LARGE SCALE GENOMIC DNA]</scope>
    <source>
        <strain evidence="9">RSA 1356</strain>
    </source>
</reference>
<keyword evidence="2" id="KW-0479">Metal-binding</keyword>
<dbReference type="STRING" id="78915.A0A4V1IW25"/>
<comment type="similarity">
    <text evidence="1">Belongs to the multicopper oxidase family.</text>
</comment>
<evidence type="ECO:0000313" key="7">
    <source>
        <dbReference type="EMBL" id="RKP06079.1"/>
    </source>
</evidence>
<dbReference type="GO" id="GO:0005507">
    <property type="term" value="F:copper ion binding"/>
    <property type="evidence" value="ECO:0007669"/>
    <property type="project" value="InterPro"/>
</dbReference>
<evidence type="ECO:0000256" key="1">
    <source>
        <dbReference type="ARBA" id="ARBA00010609"/>
    </source>
</evidence>
<accession>A0A4V1IW25</accession>
<organism evidence="7 9">
    <name type="scientific">Thamnocephalis sphaerospora</name>
    <dbReference type="NCBI Taxonomy" id="78915"/>
    <lineage>
        <taxon>Eukaryota</taxon>
        <taxon>Fungi</taxon>
        <taxon>Fungi incertae sedis</taxon>
        <taxon>Zoopagomycota</taxon>
        <taxon>Zoopagomycotina</taxon>
        <taxon>Zoopagomycetes</taxon>
        <taxon>Zoopagales</taxon>
        <taxon>Sigmoideomycetaceae</taxon>
        <taxon>Thamnocephalis</taxon>
    </lineage>
</organism>
<dbReference type="EMBL" id="KZ992959">
    <property type="protein sequence ID" value="RKP06079.1"/>
    <property type="molecule type" value="Genomic_DNA"/>
</dbReference>
<dbReference type="InterPro" id="IPR002355">
    <property type="entry name" value="Cu_oxidase_Cu_BS"/>
</dbReference>
<dbReference type="AlphaFoldDB" id="A0A4V1IW25"/>
<dbReference type="InterPro" id="IPR045087">
    <property type="entry name" value="Cu-oxidase_fam"/>
</dbReference>
<dbReference type="Pfam" id="PF07731">
    <property type="entry name" value="Cu-oxidase_2"/>
    <property type="match status" value="1"/>
</dbReference>
<evidence type="ECO:0000256" key="3">
    <source>
        <dbReference type="ARBA" id="ARBA00023002"/>
    </source>
</evidence>
<evidence type="ECO:0000256" key="2">
    <source>
        <dbReference type="ARBA" id="ARBA00022723"/>
    </source>
</evidence>
<dbReference type="Proteomes" id="UP000271241">
    <property type="component" value="Unassembled WGS sequence"/>
</dbReference>
<dbReference type="InterPro" id="IPR011707">
    <property type="entry name" value="Cu-oxidase-like_N"/>
</dbReference>
<protein>
    <submittedName>
        <fullName evidence="7">Cupredoxin</fullName>
    </submittedName>
</protein>
<dbReference type="InterPro" id="IPR011706">
    <property type="entry name" value="Cu-oxidase_C"/>
</dbReference>
<evidence type="ECO:0000259" key="6">
    <source>
        <dbReference type="Pfam" id="PF07732"/>
    </source>
</evidence>
<evidence type="ECO:0000259" key="5">
    <source>
        <dbReference type="Pfam" id="PF07731"/>
    </source>
</evidence>